<proteinExistence type="predicted"/>
<protein>
    <submittedName>
        <fullName evidence="1">Uncharacterized protein</fullName>
    </submittedName>
</protein>
<name>A0ACC3S6K7_9PEZI</name>
<reference evidence="1" key="1">
    <citation type="submission" date="2024-02" db="EMBL/GenBank/DDBJ databases">
        <title>Metagenome Assembled Genome of Zalaria obscura JY119.</title>
        <authorList>
            <person name="Vighnesh L."/>
            <person name="Jagadeeshwari U."/>
            <person name="Venkata Ramana C."/>
            <person name="Sasikala C."/>
        </authorList>
    </citation>
    <scope>NUCLEOTIDE SEQUENCE</scope>
    <source>
        <strain evidence="1">JY119</strain>
    </source>
</reference>
<evidence type="ECO:0000313" key="1">
    <source>
        <dbReference type="EMBL" id="KAK8200627.1"/>
    </source>
</evidence>
<accession>A0ACC3S6K7</accession>
<comment type="caution">
    <text evidence="1">The sequence shown here is derived from an EMBL/GenBank/DDBJ whole genome shotgun (WGS) entry which is preliminary data.</text>
</comment>
<evidence type="ECO:0000313" key="2">
    <source>
        <dbReference type="Proteomes" id="UP001320706"/>
    </source>
</evidence>
<gene>
    <name evidence="1" type="ORF">M8818_005941</name>
</gene>
<dbReference type="Proteomes" id="UP001320706">
    <property type="component" value="Unassembled WGS sequence"/>
</dbReference>
<organism evidence="1 2">
    <name type="scientific">Zalaria obscura</name>
    <dbReference type="NCBI Taxonomy" id="2024903"/>
    <lineage>
        <taxon>Eukaryota</taxon>
        <taxon>Fungi</taxon>
        <taxon>Dikarya</taxon>
        <taxon>Ascomycota</taxon>
        <taxon>Pezizomycotina</taxon>
        <taxon>Dothideomycetes</taxon>
        <taxon>Dothideomycetidae</taxon>
        <taxon>Dothideales</taxon>
        <taxon>Zalariaceae</taxon>
        <taxon>Zalaria</taxon>
    </lineage>
</organism>
<dbReference type="EMBL" id="JAMKPW020000038">
    <property type="protein sequence ID" value="KAK8200627.1"/>
    <property type="molecule type" value="Genomic_DNA"/>
</dbReference>
<keyword evidence="2" id="KW-1185">Reference proteome</keyword>
<sequence length="376" mass="41853">MFEQPKTRHASDRYHLRLHRARSVVLSPEELVEIRAAQRTFEGAYIRTSLGQFSFALVVLKIFTSEFYSIGALFALYGAGVLGVSAFRRMQGNRQFFSEIGEDGLHRKRFRTSGNVVVVLTALSVAAVQLEVGGRHDDDDVTIYERQLYTVEGIMDVHQCTHGIAQTDTKRSTRKTNSVSPGASSNNECLPYPIRTGPEKPEYAASVMFLISIVYYNQECNVVLQRYSYHSSTRYVQVSVKASGCIIYSMYDRGNRILPPCKVRWTQPLTACRFRSGNPEFSMGDRAELGPGAEVAEPKQRASGTWKEKANLKGPHPEDASGRQQDQPQIDPTPGTGFGRACDAEAPVALTPEEAGRLIGGSSCFRSLNNVWKSYF</sequence>